<organism evidence="1 2">
    <name type="scientific">Lasius niger</name>
    <name type="common">Black garden ant</name>
    <dbReference type="NCBI Taxonomy" id="67767"/>
    <lineage>
        <taxon>Eukaryota</taxon>
        <taxon>Metazoa</taxon>
        <taxon>Ecdysozoa</taxon>
        <taxon>Arthropoda</taxon>
        <taxon>Hexapoda</taxon>
        <taxon>Insecta</taxon>
        <taxon>Pterygota</taxon>
        <taxon>Neoptera</taxon>
        <taxon>Endopterygota</taxon>
        <taxon>Hymenoptera</taxon>
        <taxon>Apocrita</taxon>
        <taxon>Aculeata</taxon>
        <taxon>Formicoidea</taxon>
        <taxon>Formicidae</taxon>
        <taxon>Formicinae</taxon>
        <taxon>Lasius</taxon>
        <taxon>Lasius</taxon>
    </lineage>
</organism>
<comment type="caution">
    <text evidence="1">The sequence shown here is derived from an EMBL/GenBank/DDBJ whole genome shotgun (WGS) entry which is preliminary data.</text>
</comment>
<sequence length="39" mass="4088">MTICIPARECMCEVEVNESRAEIGAKNEAADGSNGDTTA</sequence>
<dbReference type="Proteomes" id="UP000036403">
    <property type="component" value="Unassembled WGS sequence"/>
</dbReference>
<keyword evidence="2" id="KW-1185">Reference proteome</keyword>
<reference evidence="1 2" key="1">
    <citation type="submission" date="2015-04" db="EMBL/GenBank/DDBJ databases">
        <title>Lasius niger genome sequencing.</title>
        <authorList>
            <person name="Konorov E.A."/>
            <person name="Nikitin M.A."/>
            <person name="Kirill M.V."/>
            <person name="Chang P."/>
        </authorList>
    </citation>
    <scope>NUCLEOTIDE SEQUENCE [LARGE SCALE GENOMIC DNA]</scope>
    <source>
        <tissue evidence="1">Whole</tissue>
    </source>
</reference>
<evidence type="ECO:0000313" key="1">
    <source>
        <dbReference type="EMBL" id="KMQ96289.1"/>
    </source>
</evidence>
<protein>
    <submittedName>
        <fullName evidence="1">Uncharacterized protein</fullName>
    </submittedName>
</protein>
<proteinExistence type="predicted"/>
<name>A0A0J7L1C9_LASNI</name>
<evidence type="ECO:0000313" key="2">
    <source>
        <dbReference type="Proteomes" id="UP000036403"/>
    </source>
</evidence>
<feature type="non-terminal residue" evidence="1">
    <location>
        <position position="39"/>
    </location>
</feature>
<dbReference type="EMBL" id="LBMM01001450">
    <property type="protein sequence ID" value="KMQ96289.1"/>
    <property type="molecule type" value="Genomic_DNA"/>
</dbReference>
<dbReference type="AlphaFoldDB" id="A0A0J7L1C9"/>
<accession>A0A0J7L1C9</accession>
<dbReference type="PaxDb" id="67767-A0A0J7L1C9"/>
<gene>
    <name evidence="1" type="ORF">RF55_3435</name>
</gene>